<organism evidence="1 2">
    <name type="scientific">Shinella zoogloeoides</name>
    <name type="common">Crabtreella saccharophila</name>
    <dbReference type="NCBI Taxonomy" id="352475"/>
    <lineage>
        <taxon>Bacteria</taxon>
        <taxon>Pseudomonadati</taxon>
        <taxon>Pseudomonadota</taxon>
        <taxon>Alphaproteobacteria</taxon>
        <taxon>Hyphomicrobiales</taxon>
        <taxon>Rhizobiaceae</taxon>
        <taxon>Shinella</taxon>
    </lineage>
</organism>
<dbReference type="OrthoDB" id="8456466at2"/>
<dbReference type="Proteomes" id="UP000440304">
    <property type="component" value="Unassembled WGS sequence"/>
</dbReference>
<protein>
    <submittedName>
        <fullName evidence="1">Uncharacterized protein</fullName>
    </submittedName>
</protein>
<accession>A0A6N8TJ74</accession>
<evidence type="ECO:0000313" key="1">
    <source>
        <dbReference type="EMBL" id="MXO02989.1"/>
    </source>
</evidence>
<comment type="caution">
    <text evidence="1">The sequence shown here is derived from an EMBL/GenBank/DDBJ whole genome shotgun (WGS) entry which is preliminary data.</text>
</comment>
<gene>
    <name evidence="1" type="ORF">GR156_22075</name>
</gene>
<evidence type="ECO:0000313" key="2">
    <source>
        <dbReference type="Proteomes" id="UP000440304"/>
    </source>
</evidence>
<reference evidence="1 2" key="1">
    <citation type="submission" date="2019-12" db="EMBL/GenBank/DDBJ databases">
        <title>Shinella granuli gen. nov., sp. nov., and proposal of the reclassification of Zoogloea ramigera ATCC 19623 as Shinella zoogloeoides sp. nov.</title>
        <authorList>
            <person name="Gao J."/>
        </authorList>
    </citation>
    <scope>NUCLEOTIDE SEQUENCE [LARGE SCALE GENOMIC DNA]</scope>
    <source>
        <strain evidence="1 2">DSM 287</strain>
    </source>
</reference>
<dbReference type="EMBL" id="WUML01000041">
    <property type="protein sequence ID" value="MXO02989.1"/>
    <property type="molecule type" value="Genomic_DNA"/>
</dbReference>
<dbReference type="AlphaFoldDB" id="A0A6N8TJ74"/>
<name>A0A6N8TJ74_SHIZO</name>
<proteinExistence type="predicted"/>
<sequence>MTEIPIDILFDDAAEILLPRQCGKGARRAAACVCCGLAGQAMDDDGCGICDACLDAPLQATGNPDGLDFPDAFPHLSLTARHR</sequence>